<dbReference type="InterPro" id="IPR003593">
    <property type="entry name" value="AAA+_ATPase"/>
</dbReference>
<evidence type="ECO:0000259" key="10">
    <source>
        <dbReference type="PROSITE" id="PS50929"/>
    </source>
</evidence>
<dbReference type="Pfam" id="PF00664">
    <property type="entry name" value="ABC_membrane"/>
    <property type="match status" value="1"/>
</dbReference>
<evidence type="ECO:0000256" key="5">
    <source>
        <dbReference type="ARBA" id="ARBA00022840"/>
    </source>
</evidence>
<dbReference type="PANTHER" id="PTHR43394:SF1">
    <property type="entry name" value="ATP-BINDING CASSETTE SUB-FAMILY B MEMBER 10, MITOCHONDRIAL"/>
    <property type="match status" value="1"/>
</dbReference>
<dbReference type="InterPro" id="IPR039421">
    <property type="entry name" value="Type_1_exporter"/>
</dbReference>
<evidence type="ECO:0000256" key="3">
    <source>
        <dbReference type="ARBA" id="ARBA00022692"/>
    </source>
</evidence>
<evidence type="ECO:0000259" key="9">
    <source>
        <dbReference type="PROSITE" id="PS50893"/>
    </source>
</evidence>
<dbReference type="PANTHER" id="PTHR43394">
    <property type="entry name" value="ATP-DEPENDENT PERMEASE MDL1, MITOCHONDRIAL"/>
    <property type="match status" value="1"/>
</dbReference>
<dbReference type="SUPFAM" id="SSF90123">
    <property type="entry name" value="ABC transporter transmembrane region"/>
    <property type="match status" value="1"/>
</dbReference>
<dbReference type="Gene3D" id="3.40.50.300">
    <property type="entry name" value="P-loop containing nucleotide triphosphate hydrolases"/>
    <property type="match status" value="1"/>
</dbReference>
<keyword evidence="3 8" id="KW-0812">Transmembrane</keyword>
<evidence type="ECO:0000256" key="2">
    <source>
        <dbReference type="ARBA" id="ARBA00005417"/>
    </source>
</evidence>
<comment type="caution">
    <text evidence="11">The sequence shown here is derived from an EMBL/GenBank/DDBJ whole genome shotgun (WGS) entry which is preliminary data.</text>
</comment>
<dbReference type="RefSeq" id="WP_262096071.1">
    <property type="nucleotide sequence ID" value="NZ_JAOEGN010000006.1"/>
</dbReference>
<name>A0ABT2PV40_9MOLU</name>
<keyword evidence="12" id="KW-1185">Reference proteome</keyword>
<evidence type="ECO:0000256" key="8">
    <source>
        <dbReference type="SAM" id="Phobius"/>
    </source>
</evidence>
<dbReference type="Gene3D" id="1.20.1560.10">
    <property type="entry name" value="ABC transporter type 1, transmembrane domain"/>
    <property type="match status" value="1"/>
</dbReference>
<dbReference type="InterPro" id="IPR011527">
    <property type="entry name" value="ABC1_TM_dom"/>
</dbReference>
<dbReference type="PROSITE" id="PS50929">
    <property type="entry name" value="ABC_TM1F"/>
    <property type="match status" value="1"/>
</dbReference>
<dbReference type="Pfam" id="PF00005">
    <property type="entry name" value="ABC_tran"/>
    <property type="match status" value="1"/>
</dbReference>
<dbReference type="SUPFAM" id="SSF52540">
    <property type="entry name" value="P-loop containing nucleoside triphosphate hydrolases"/>
    <property type="match status" value="1"/>
</dbReference>
<feature type="transmembrane region" description="Helical" evidence="8">
    <location>
        <begin position="135"/>
        <end position="155"/>
    </location>
</feature>
<sequence>MKKIISHIGWFIKVEWKQYTIMFILLIGISIISLAPAKVLGEAIDIIVSSQLTRQNFIWLFGLLLLIPVLRYLMSFLYNFMVTKEAQKLAYQLRSNYLKHLFKMDSKFYEMYEKGDLISRVTSDLDSITQAATSLLEGIIFNVGLIIFAIAVMGMTISWKLTIISITIMPIGITILNIIRNKKRKYIKIHREIYADMTEKVLENVEGQKTIRAYVQEENDLKRQYDAINKDIESWRYIVKYENWFTPMFEVIYGIAYILAFSFGTFYIMQQEMTLGGLITFVAYIGQLYGPITSISGIFTQINNAHISIDRFEQVMNEKPEVHDEIDSKAIIDFNVIEFKDVTFKYPFDKQPVIKNIDITIKKGQTIGIVGPTGAGKSTLIRQLLREFNVSEGTILVDNQPIQSYKIEDIRNLVGYVPQSHILFRRSFDENILIGKPNASSQMLDKAVKLADFEKDLMFLHDGLHTMVGESGVSLSGGQKQRLSIARALIKEPAILILDDSLSAVDAKTEDNIINHLKEFRKGKTNIIIAHRFSAIHDADIILVLESGRITQRGTHQELIRQEGWYKTQFIEQMTMR</sequence>
<protein>
    <submittedName>
        <fullName evidence="11">ABC transporter ATP-binding protein/permease</fullName>
    </submittedName>
</protein>
<feature type="transmembrane region" description="Helical" evidence="8">
    <location>
        <begin position="161"/>
        <end position="179"/>
    </location>
</feature>
<evidence type="ECO:0000256" key="6">
    <source>
        <dbReference type="ARBA" id="ARBA00022989"/>
    </source>
</evidence>
<dbReference type="GO" id="GO:0005524">
    <property type="term" value="F:ATP binding"/>
    <property type="evidence" value="ECO:0007669"/>
    <property type="project" value="UniProtKB-KW"/>
</dbReference>
<accession>A0ABT2PV40</accession>
<dbReference type="PROSITE" id="PS50893">
    <property type="entry name" value="ABC_TRANSPORTER_2"/>
    <property type="match status" value="1"/>
</dbReference>
<dbReference type="InterPro" id="IPR036640">
    <property type="entry name" value="ABC1_TM_sf"/>
</dbReference>
<organism evidence="11 12">
    <name type="scientific">Paracholeplasma vituli</name>
    <dbReference type="NCBI Taxonomy" id="69473"/>
    <lineage>
        <taxon>Bacteria</taxon>
        <taxon>Bacillati</taxon>
        <taxon>Mycoplasmatota</taxon>
        <taxon>Mollicutes</taxon>
        <taxon>Acholeplasmatales</taxon>
        <taxon>Acholeplasmataceae</taxon>
        <taxon>Paracholeplasma</taxon>
    </lineage>
</organism>
<dbReference type="InterPro" id="IPR003439">
    <property type="entry name" value="ABC_transporter-like_ATP-bd"/>
</dbReference>
<proteinExistence type="inferred from homology"/>
<comment type="subcellular location">
    <subcellularLocation>
        <location evidence="1">Cell membrane</location>
        <topology evidence="1">Multi-pass membrane protein</topology>
    </subcellularLocation>
</comment>
<keyword evidence="7 8" id="KW-0472">Membrane</keyword>
<evidence type="ECO:0000313" key="11">
    <source>
        <dbReference type="EMBL" id="MCU0104818.1"/>
    </source>
</evidence>
<dbReference type="InterPro" id="IPR017871">
    <property type="entry name" value="ABC_transporter-like_CS"/>
</dbReference>
<dbReference type="PROSITE" id="PS00211">
    <property type="entry name" value="ABC_TRANSPORTER_1"/>
    <property type="match status" value="1"/>
</dbReference>
<feature type="domain" description="ABC transmembrane type-1" evidence="10">
    <location>
        <begin position="21"/>
        <end position="304"/>
    </location>
</feature>
<feature type="transmembrane region" description="Helical" evidence="8">
    <location>
        <begin position="20"/>
        <end position="37"/>
    </location>
</feature>
<feature type="transmembrane region" description="Helical" evidence="8">
    <location>
        <begin position="57"/>
        <end position="78"/>
    </location>
</feature>
<evidence type="ECO:0000256" key="4">
    <source>
        <dbReference type="ARBA" id="ARBA00022741"/>
    </source>
</evidence>
<dbReference type="EMBL" id="JAOEGN010000006">
    <property type="protein sequence ID" value="MCU0104818.1"/>
    <property type="molecule type" value="Genomic_DNA"/>
</dbReference>
<keyword evidence="4" id="KW-0547">Nucleotide-binding</keyword>
<dbReference type="InterPro" id="IPR027417">
    <property type="entry name" value="P-loop_NTPase"/>
</dbReference>
<keyword evidence="5 11" id="KW-0067">ATP-binding</keyword>
<keyword evidence="6 8" id="KW-1133">Transmembrane helix</keyword>
<feature type="transmembrane region" description="Helical" evidence="8">
    <location>
        <begin position="251"/>
        <end position="269"/>
    </location>
</feature>
<dbReference type="SMART" id="SM00382">
    <property type="entry name" value="AAA"/>
    <property type="match status" value="1"/>
</dbReference>
<comment type="similarity">
    <text evidence="2">Belongs to the ABC transporter superfamily.</text>
</comment>
<gene>
    <name evidence="11" type="ORF">N7603_04025</name>
</gene>
<dbReference type="Proteomes" id="UP001209076">
    <property type="component" value="Unassembled WGS sequence"/>
</dbReference>
<feature type="transmembrane region" description="Helical" evidence="8">
    <location>
        <begin position="275"/>
        <end position="299"/>
    </location>
</feature>
<evidence type="ECO:0000313" key="12">
    <source>
        <dbReference type="Proteomes" id="UP001209076"/>
    </source>
</evidence>
<evidence type="ECO:0000256" key="7">
    <source>
        <dbReference type="ARBA" id="ARBA00023136"/>
    </source>
</evidence>
<evidence type="ECO:0000256" key="1">
    <source>
        <dbReference type="ARBA" id="ARBA00004651"/>
    </source>
</evidence>
<feature type="domain" description="ABC transporter" evidence="9">
    <location>
        <begin position="337"/>
        <end position="572"/>
    </location>
</feature>
<reference evidence="12" key="1">
    <citation type="submission" date="2023-07" db="EMBL/GenBank/DDBJ databases">
        <title>Novel Mycoplasma species identified in domestic and wild animals.</title>
        <authorList>
            <person name="Volokhov D.V."/>
            <person name="Furtak V.A."/>
            <person name="Zagorodnyaya T.A."/>
        </authorList>
    </citation>
    <scope>NUCLEOTIDE SEQUENCE [LARGE SCALE GENOMIC DNA]</scope>
    <source>
        <strain evidence="12">92-19</strain>
    </source>
</reference>